<keyword evidence="3" id="KW-1185">Reference proteome</keyword>
<accession>A0ABW3TYZ0</accession>
<evidence type="ECO:0000313" key="3">
    <source>
        <dbReference type="Proteomes" id="UP001597231"/>
    </source>
</evidence>
<comment type="caution">
    <text evidence="2">The sequence shown here is derived from an EMBL/GenBank/DDBJ whole genome shotgun (WGS) entry which is preliminary data.</text>
</comment>
<dbReference type="Proteomes" id="UP001597231">
    <property type="component" value="Unassembled WGS sequence"/>
</dbReference>
<proteinExistence type="predicted"/>
<feature type="region of interest" description="Disordered" evidence="1">
    <location>
        <begin position="59"/>
        <end position="79"/>
    </location>
</feature>
<evidence type="ECO:0000256" key="1">
    <source>
        <dbReference type="SAM" id="MobiDB-lite"/>
    </source>
</evidence>
<dbReference type="RefSeq" id="WP_381481398.1">
    <property type="nucleotide sequence ID" value="NZ_JBHTLT010000108.1"/>
</dbReference>
<organism evidence="2 3">
    <name type="scientific">Sporosarcina contaminans</name>
    <dbReference type="NCBI Taxonomy" id="633403"/>
    <lineage>
        <taxon>Bacteria</taxon>
        <taxon>Bacillati</taxon>
        <taxon>Bacillota</taxon>
        <taxon>Bacilli</taxon>
        <taxon>Bacillales</taxon>
        <taxon>Caryophanaceae</taxon>
        <taxon>Sporosarcina</taxon>
    </lineage>
</organism>
<protein>
    <submittedName>
        <fullName evidence="2">Uncharacterized protein</fullName>
    </submittedName>
</protein>
<dbReference type="EMBL" id="JBHTLT010000108">
    <property type="protein sequence ID" value="MFD1206046.1"/>
    <property type="molecule type" value="Genomic_DNA"/>
</dbReference>
<reference evidence="3" key="1">
    <citation type="journal article" date="2019" name="Int. J. Syst. Evol. Microbiol.">
        <title>The Global Catalogue of Microorganisms (GCM) 10K type strain sequencing project: providing services to taxonomists for standard genome sequencing and annotation.</title>
        <authorList>
            <consortium name="The Broad Institute Genomics Platform"/>
            <consortium name="The Broad Institute Genome Sequencing Center for Infectious Disease"/>
            <person name="Wu L."/>
            <person name="Ma J."/>
        </authorList>
    </citation>
    <scope>NUCLEOTIDE SEQUENCE [LARGE SCALE GENOMIC DNA]</scope>
    <source>
        <strain evidence="3">CCUG 53915</strain>
    </source>
</reference>
<gene>
    <name evidence="2" type="ORF">ACFQ38_13185</name>
</gene>
<name>A0ABW3TYZ0_9BACL</name>
<evidence type="ECO:0000313" key="2">
    <source>
        <dbReference type="EMBL" id="MFD1206046.1"/>
    </source>
</evidence>
<sequence length="103" mass="11961">MGYLLPIQPIQSEIYANRTIGEEKQTNFAYINRVRKVNLSPQMMEEFDKKLQYEQQKIGEQRNRATTSSMPPYQKGFIHPNPANLSNRIARIVGKGMVVNEYI</sequence>